<comment type="cofactor">
    <cofactor evidence="10">
        <name>[2Fe-2S] cluster</name>
        <dbReference type="ChEBI" id="CHEBI:190135"/>
    </cofactor>
</comment>
<reference evidence="12" key="2">
    <citation type="submission" date="2022-01" db="EMBL/GenBank/DDBJ databases">
        <authorList>
            <person name="Yamashiro T."/>
            <person name="Shiraishi A."/>
            <person name="Satake H."/>
            <person name="Nakayama K."/>
        </authorList>
    </citation>
    <scope>NUCLEOTIDE SEQUENCE</scope>
</reference>
<comment type="similarity">
    <text evidence="3">Belongs to the 2Fe2S plant-type ferredoxin family.</text>
</comment>
<comment type="function">
    <text evidence="1">Ferredoxins are iron-sulfur proteins that transfer electrons in a wide variety of metabolic reactions.</text>
</comment>
<dbReference type="CDD" id="cd00207">
    <property type="entry name" value="fer2"/>
    <property type="match status" value="1"/>
</dbReference>
<evidence type="ECO:0000313" key="12">
    <source>
        <dbReference type="EMBL" id="GJT74660.1"/>
    </source>
</evidence>
<dbReference type="InterPro" id="IPR036010">
    <property type="entry name" value="2Fe-2S_ferredoxin-like_sf"/>
</dbReference>
<evidence type="ECO:0000256" key="2">
    <source>
        <dbReference type="ARBA" id="ARBA00004229"/>
    </source>
</evidence>
<evidence type="ECO:0000256" key="9">
    <source>
        <dbReference type="ARBA" id="ARBA00023014"/>
    </source>
</evidence>
<evidence type="ECO:0000256" key="6">
    <source>
        <dbReference type="ARBA" id="ARBA00022723"/>
    </source>
</evidence>
<comment type="caution">
    <text evidence="12">The sequence shown here is derived from an EMBL/GenBank/DDBJ whole genome shotgun (WGS) entry which is preliminary data.</text>
</comment>
<name>A0ABQ5GFZ8_9ASTR</name>
<dbReference type="Pfam" id="PF00111">
    <property type="entry name" value="Fer2"/>
    <property type="match status" value="1"/>
</dbReference>
<organism evidence="12 13">
    <name type="scientific">Tanacetum coccineum</name>
    <dbReference type="NCBI Taxonomy" id="301880"/>
    <lineage>
        <taxon>Eukaryota</taxon>
        <taxon>Viridiplantae</taxon>
        <taxon>Streptophyta</taxon>
        <taxon>Embryophyta</taxon>
        <taxon>Tracheophyta</taxon>
        <taxon>Spermatophyta</taxon>
        <taxon>Magnoliopsida</taxon>
        <taxon>eudicotyledons</taxon>
        <taxon>Gunneridae</taxon>
        <taxon>Pentapetalae</taxon>
        <taxon>asterids</taxon>
        <taxon>campanulids</taxon>
        <taxon>Asterales</taxon>
        <taxon>Asteraceae</taxon>
        <taxon>Asteroideae</taxon>
        <taxon>Anthemideae</taxon>
        <taxon>Anthemidinae</taxon>
        <taxon>Tanacetum</taxon>
    </lineage>
</organism>
<dbReference type="Proteomes" id="UP001151760">
    <property type="component" value="Unassembled WGS sequence"/>
</dbReference>
<proteinExistence type="inferred from homology"/>
<evidence type="ECO:0000256" key="7">
    <source>
        <dbReference type="ARBA" id="ARBA00022982"/>
    </source>
</evidence>
<keyword evidence="6" id="KW-0479">Metal-binding</keyword>
<evidence type="ECO:0000256" key="5">
    <source>
        <dbReference type="ARBA" id="ARBA00022714"/>
    </source>
</evidence>
<sequence>MRRKSPSLLALVQDLIHQQLIGPVSVPNPLHPQHTFCTNKDQDVWLLPDQLLLWGHNNVLPWIRDPLRLAPGPPPPVVFSSTIINTPFLHRQQPCMTIHSRHSLSNQTTSLFGLNSHSCRNGATMMASHKVTLITPDGTKEFECPDDVYIIDQASDPLGLELSYSWKSGACSSCARKVKSGSVN</sequence>
<evidence type="ECO:0000256" key="8">
    <source>
        <dbReference type="ARBA" id="ARBA00023004"/>
    </source>
</evidence>
<keyword evidence="13" id="KW-1185">Reference proteome</keyword>
<keyword evidence="5" id="KW-0001">2Fe-2S</keyword>
<dbReference type="Gene3D" id="3.10.20.30">
    <property type="match status" value="1"/>
</dbReference>
<keyword evidence="9" id="KW-0411">Iron-sulfur</keyword>
<evidence type="ECO:0000256" key="1">
    <source>
        <dbReference type="ARBA" id="ARBA00003532"/>
    </source>
</evidence>
<evidence type="ECO:0000256" key="10">
    <source>
        <dbReference type="ARBA" id="ARBA00034078"/>
    </source>
</evidence>
<reference evidence="12" key="1">
    <citation type="journal article" date="2022" name="Int. J. Mol. Sci.">
        <title>Draft Genome of Tanacetum Coccineum: Genomic Comparison of Closely Related Tanacetum-Family Plants.</title>
        <authorList>
            <person name="Yamashiro T."/>
            <person name="Shiraishi A."/>
            <person name="Nakayama K."/>
            <person name="Satake H."/>
        </authorList>
    </citation>
    <scope>NUCLEOTIDE SEQUENCE</scope>
</reference>
<keyword evidence="8" id="KW-0408">Iron</keyword>
<dbReference type="InterPro" id="IPR012675">
    <property type="entry name" value="Beta-grasp_dom_sf"/>
</dbReference>
<dbReference type="PANTHER" id="PTHR43112">
    <property type="entry name" value="FERREDOXIN"/>
    <property type="match status" value="1"/>
</dbReference>
<dbReference type="PANTHER" id="PTHR43112:SF3">
    <property type="entry name" value="FERREDOXIN-2, CHLOROPLASTIC"/>
    <property type="match status" value="1"/>
</dbReference>
<evidence type="ECO:0000256" key="4">
    <source>
        <dbReference type="ARBA" id="ARBA00022448"/>
    </source>
</evidence>
<evidence type="ECO:0000256" key="3">
    <source>
        <dbReference type="ARBA" id="ARBA00007874"/>
    </source>
</evidence>
<gene>
    <name evidence="12" type="ORF">Tco_1041385</name>
</gene>
<comment type="subcellular location">
    <subcellularLocation>
        <location evidence="2">Plastid</location>
        <location evidence="2">Chloroplast</location>
    </subcellularLocation>
</comment>
<keyword evidence="4" id="KW-0813">Transport</keyword>
<accession>A0ABQ5GFZ8</accession>
<evidence type="ECO:0000259" key="11">
    <source>
        <dbReference type="Pfam" id="PF00111"/>
    </source>
</evidence>
<feature type="domain" description="2Fe-2S ferredoxin-type" evidence="11">
    <location>
        <begin position="135"/>
        <end position="183"/>
    </location>
</feature>
<evidence type="ECO:0000313" key="13">
    <source>
        <dbReference type="Proteomes" id="UP001151760"/>
    </source>
</evidence>
<dbReference type="SUPFAM" id="SSF54292">
    <property type="entry name" value="2Fe-2S ferredoxin-like"/>
    <property type="match status" value="1"/>
</dbReference>
<dbReference type="InterPro" id="IPR001041">
    <property type="entry name" value="2Fe-2S_ferredoxin-type"/>
</dbReference>
<keyword evidence="7" id="KW-0249">Electron transport</keyword>
<protein>
    <submittedName>
        <fullName evidence="12">Ferredoxin-1, chloroplastic</fullName>
    </submittedName>
</protein>
<dbReference type="EMBL" id="BQNB010018459">
    <property type="protein sequence ID" value="GJT74660.1"/>
    <property type="molecule type" value="Genomic_DNA"/>
</dbReference>